<name>A0A0F7IJP0_9EURY</name>
<evidence type="ECO:0000256" key="4">
    <source>
        <dbReference type="ARBA" id="ARBA00022806"/>
    </source>
</evidence>
<evidence type="ECO:0000256" key="1">
    <source>
        <dbReference type="ARBA" id="ARBA00007913"/>
    </source>
</evidence>
<dbReference type="EMBL" id="CP011267">
    <property type="protein sequence ID" value="AKG92444.1"/>
    <property type="molecule type" value="Genomic_DNA"/>
</dbReference>
<accession>A0A0F7IJP0</accession>
<dbReference type="InterPro" id="IPR047187">
    <property type="entry name" value="SF1_C_Upf1"/>
</dbReference>
<dbReference type="InterPro" id="IPR041677">
    <property type="entry name" value="DNA2/NAM7_AAA_11"/>
</dbReference>
<dbReference type="OrthoDB" id="45637at2157"/>
<reference evidence="8 9" key="1">
    <citation type="submission" date="2015-04" db="EMBL/GenBank/DDBJ databases">
        <title>The complete genome sequence of the hyperthermophilic, obligate iron-reducing archaeon Geoglobus ahangari strain 234T.</title>
        <authorList>
            <person name="Manzella M.P."/>
            <person name="Holmes D.E."/>
            <person name="Rocheleau J.M."/>
            <person name="Chung A."/>
            <person name="Reguera G."/>
            <person name="Kashefi K."/>
        </authorList>
    </citation>
    <scope>NUCLEOTIDE SEQUENCE [LARGE SCALE GENOMIC DNA]</scope>
    <source>
        <strain evidence="8 9">234</strain>
    </source>
</reference>
<dbReference type="Proteomes" id="UP000034723">
    <property type="component" value="Chromosome"/>
</dbReference>
<keyword evidence="3" id="KW-0378">Hydrolase</keyword>
<feature type="domain" description="DNA2/NAM7 helicase-like C-terminal" evidence="7">
    <location>
        <begin position="421"/>
        <end position="616"/>
    </location>
</feature>
<dbReference type="HOGENOM" id="CLU_001666_8_2_2"/>
<dbReference type="GO" id="GO:0005524">
    <property type="term" value="F:ATP binding"/>
    <property type="evidence" value="ECO:0007669"/>
    <property type="project" value="UniProtKB-KW"/>
</dbReference>
<evidence type="ECO:0000256" key="3">
    <source>
        <dbReference type="ARBA" id="ARBA00022801"/>
    </source>
</evidence>
<comment type="similarity">
    <text evidence="1">Belongs to the DNA2/NAM7 helicase family.</text>
</comment>
<dbReference type="GO" id="GO:0016787">
    <property type="term" value="F:hydrolase activity"/>
    <property type="evidence" value="ECO:0007669"/>
    <property type="project" value="UniProtKB-KW"/>
</dbReference>
<dbReference type="GO" id="GO:0043139">
    <property type="term" value="F:5'-3' DNA helicase activity"/>
    <property type="evidence" value="ECO:0007669"/>
    <property type="project" value="TreeGrafter"/>
</dbReference>
<evidence type="ECO:0000313" key="8">
    <source>
        <dbReference type="EMBL" id="AKG92444.1"/>
    </source>
</evidence>
<dbReference type="AlphaFoldDB" id="A0A0F7IJP0"/>
<gene>
    <name evidence="8" type="ORF">GAH_00199</name>
</gene>
<keyword evidence="2" id="KW-0547">Nucleotide-binding</keyword>
<dbReference type="Pfam" id="PF13086">
    <property type="entry name" value="AAA_11"/>
    <property type="match status" value="1"/>
</dbReference>
<dbReference type="InterPro" id="IPR041679">
    <property type="entry name" value="DNA2/NAM7-like_C"/>
</dbReference>
<dbReference type="CDD" id="cd18808">
    <property type="entry name" value="SF1_C_Upf1"/>
    <property type="match status" value="1"/>
</dbReference>
<dbReference type="PANTHER" id="PTHR43788">
    <property type="entry name" value="DNA2/NAM7 HELICASE FAMILY MEMBER"/>
    <property type="match status" value="1"/>
</dbReference>
<dbReference type="Gene3D" id="3.40.50.300">
    <property type="entry name" value="P-loop containing nucleotide triphosphate hydrolases"/>
    <property type="match status" value="2"/>
</dbReference>
<dbReference type="InterPro" id="IPR027417">
    <property type="entry name" value="P-loop_NTPase"/>
</dbReference>
<dbReference type="FunFam" id="3.40.50.300:FF:000326">
    <property type="entry name" value="P-loop containing nucleoside triphosphate hydrolase"/>
    <property type="match status" value="1"/>
</dbReference>
<dbReference type="NCBIfam" id="TIGR00376">
    <property type="entry name" value="IGHMBP2 family helicase"/>
    <property type="match status" value="1"/>
</dbReference>
<dbReference type="InterPro" id="IPR050534">
    <property type="entry name" value="Coronavir_polyprotein_1ab"/>
</dbReference>
<dbReference type="InterPro" id="IPR004483">
    <property type="entry name" value="SMUBP-2/Hcs1-like"/>
</dbReference>
<dbReference type="GeneID" id="24802787"/>
<dbReference type="Pfam" id="PF13087">
    <property type="entry name" value="AAA_12"/>
    <property type="match status" value="1"/>
</dbReference>
<dbReference type="PATRIC" id="fig|113653.22.peg.196"/>
<dbReference type="RefSeq" id="WP_048094286.1">
    <property type="nucleotide sequence ID" value="NZ_CP011267.1"/>
</dbReference>
<keyword evidence="4 8" id="KW-0347">Helicase</keyword>
<evidence type="ECO:0000256" key="2">
    <source>
        <dbReference type="ARBA" id="ARBA00022741"/>
    </source>
</evidence>
<dbReference type="Gene3D" id="2.40.30.270">
    <property type="match status" value="1"/>
</dbReference>
<dbReference type="PANTHER" id="PTHR43788:SF8">
    <property type="entry name" value="DNA-BINDING PROTEIN SMUBP-2"/>
    <property type="match status" value="1"/>
</dbReference>
<evidence type="ECO:0000259" key="6">
    <source>
        <dbReference type="Pfam" id="PF13086"/>
    </source>
</evidence>
<dbReference type="SUPFAM" id="SSF52540">
    <property type="entry name" value="P-loop containing nucleoside triphosphate hydrolases"/>
    <property type="match status" value="1"/>
</dbReference>
<feature type="domain" description="DNA2/NAM7 helicase helicase" evidence="6">
    <location>
        <begin position="169"/>
        <end position="416"/>
    </location>
</feature>
<proteinExistence type="inferred from homology"/>
<evidence type="ECO:0000259" key="7">
    <source>
        <dbReference type="Pfam" id="PF13087"/>
    </source>
</evidence>
<evidence type="ECO:0000256" key="5">
    <source>
        <dbReference type="ARBA" id="ARBA00022840"/>
    </source>
</evidence>
<dbReference type="GO" id="GO:0003677">
    <property type="term" value="F:DNA binding"/>
    <property type="evidence" value="ECO:0007669"/>
    <property type="project" value="InterPro"/>
</dbReference>
<dbReference type="KEGG" id="gah:GAH_00199"/>
<dbReference type="STRING" id="113653.GAH_00199"/>
<keyword evidence="9" id="KW-1185">Reference proteome</keyword>
<organism evidence="8 9">
    <name type="scientific">Geoglobus ahangari</name>
    <dbReference type="NCBI Taxonomy" id="113653"/>
    <lineage>
        <taxon>Archaea</taxon>
        <taxon>Methanobacteriati</taxon>
        <taxon>Methanobacteriota</taxon>
        <taxon>Archaeoglobi</taxon>
        <taxon>Archaeoglobales</taxon>
        <taxon>Archaeoglobaceae</taxon>
        <taxon>Geoglobus</taxon>
    </lineage>
</organism>
<sequence>MLKEYIRHLLHLLELEREEEKKRAIEEIRSLSGPERERAGRAVLGLSGRVVSRTPKRVVVRFGRGREVETDIEPGDIVLVSNGRPLEKGFEGTVVERGKRYISVEFERLPAINLRNVRIDLFVNDTTFRRMEENLLRLSGSGAMALRLMLGEAETEDHGEVEFTPLDRNLNPSQLRAVSRALAQDDFFLIHGPFGTGKTRTVVEYIRQEVSRGRKVLATADSNTAVDNLVERLHGKLKVVRLGHPSRIEPHLVETSVFSLMRSHERYREVEEIWRQAEELMLRRDRETKPAPRFRRGLSDEEILRLAEKGIRNYRGVSGAVIKSMARWIKLNEEVSELVERATKIEQEIIDELVSEADVVLSTNSTSFLLDARFDVAVVDEATQSTIPSVLIPISRAEKFVLAGDHRQLPPTVVSQQAKELERTMFEALISRHPFKSEMLNVQYRMNEILAEFPSKVFYGGRLKTDRSVASTSLKDVGVRARDKLVETMVSNPLVFIDTSDSERRFERRKKSSTSIFNEYEARVVRSVVERLIDAGVDAGRIGVISPYDDQVRLLRKLLKCEVKTVDGYQGREKDVIVISMVRSNKEGRVGFLEDERRFNVSITRARRLLVVIGDSSTLSSHRLYRQFFEHVKERGVVFSSSSVLKD</sequence>
<keyword evidence="5" id="KW-0067">ATP-binding</keyword>
<protein>
    <submittedName>
        <fullName evidence="8">DNA helicase, putative</fullName>
    </submittedName>
</protein>
<evidence type="ECO:0000313" key="9">
    <source>
        <dbReference type="Proteomes" id="UP000034723"/>
    </source>
</evidence>
<dbReference type="FunCoup" id="A0A0F7IJP0">
    <property type="interactions" value="73"/>
</dbReference>
<dbReference type="InParanoid" id="A0A0F7IJP0"/>
<dbReference type="GO" id="GO:0005694">
    <property type="term" value="C:chromosome"/>
    <property type="evidence" value="ECO:0007669"/>
    <property type="project" value="UniProtKB-ARBA"/>
</dbReference>